<dbReference type="AlphaFoldDB" id="A0A0J9XE93"/>
<keyword evidence="1" id="KW-0862">Zinc</keyword>
<gene>
    <name evidence="3" type="ORF">BN980_GECA11s04036g</name>
</gene>
<dbReference type="GO" id="GO:0003676">
    <property type="term" value="F:nucleic acid binding"/>
    <property type="evidence" value="ECO:0007669"/>
    <property type="project" value="InterPro"/>
</dbReference>
<keyword evidence="1" id="KW-0479">Metal-binding</keyword>
<dbReference type="EMBL" id="CCBN010000011">
    <property type="protein sequence ID" value="CDO55626.1"/>
    <property type="molecule type" value="Genomic_DNA"/>
</dbReference>
<dbReference type="GO" id="GO:0008270">
    <property type="term" value="F:zinc ion binding"/>
    <property type="evidence" value="ECO:0007669"/>
    <property type="project" value="UniProtKB-KW"/>
</dbReference>
<dbReference type="PROSITE" id="PS50158">
    <property type="entry name" value="ZF_CCHC"/>
    <property type="match status" value="1"/>
</dbReference>
<accession>A0A0J9XE93</accession>
<dbReference type="SMART" id="SM00343">
    <property type="entry name" value="ZnF_C2HC"/>
    <property type="match status" value="1"/>
</dbReference>
<name>A0A0J9XE93_GEOCN</name>
<sequence>MNRLNLSEESVNIAKQELEHAMSRFASTAAMSDKEKLDFNGRWVTWNKKFLIRAKLLGGFLEEYITGGVVHSKLTIYHEQIVGELLSLTVSDGLRDYIGNLGAVGLRAYEEVKNVIESLTLPQALELTKKLIVPYDESVSIAEFYGEKINIVEKLDMFASSRQSIWTLFLLLQLNNPDIITHLVNIPLSKDNMTPTEIFRALPNICADANIPFHTAKGSALVGTKPFSSRTVKQFKCYRCGESGHTFRQCMSTKILESWKNNK</sequence>
<evidence type="ECO:0000313" key="4">
    <source>
        <dbReference type="Proteomes" id="UP000242525"/>
    </source>
</evidence>
<reference evidence="3" key="1">
    <citation type="submission" date="2014-03" db="EMBL/GenBank/DDBJ databases">
        <authorList>
            <person name="Casaregola S."/>
        </authorList>
    </citation>
    <scope>NUCLEOTIDE SEQUENCE [LARGE SCALE GENOMIC DNA]</scope>
    <source>
        <strain evidence="3">CLIB 918</strain>
    </source>
</reference>
<evidence type="ECO:0000313" key="3">
    <source>
        <dbReference type="EMBL" id="CDO55626.1"/>
    </source>
</evidence>
<feature type="domain" description="CCHC-type" evidence="2">
    <location>
        <begin position="236"/>
        <end position="250"/>
    </location>
</feature>
<organism evidence="3 4">
    <name type="scientific">Geotrichum candidum</name>
    <name type="common">Oospora lactis</name>
    <name type="synonym">Dipodascus geotrichum</name>
    <dbReference type="NCBI Taxonomy" id="1173061"/>
    <lineage>
        <taxon>Eukaryota</taxon>
        <taxon>Fungi</taxon>
        <taxon>Dikarya</taxon>
        <taxon>Ascomycota</taxon>
        <taxon>Saccharomycotina</taxon>
        <taxon>Dipodascomycetes</taxon>
        <taxon>Dipodascales</taxon>
        <taxon>Dipodascaceae</taxon>
        <taxon>Geotrichum</taxon>
    </lineage>
</organism>
<dbReference type="SUPFAM" id="SSF57756">
    <property type="entry name" value="Retrovirus zinc finger-like domains"/>
    <property type="match status" value="1"/>
</dbReference>
<protein>
    <recommendedName>
        <fullName evidence="2">CCHC-type domain-containing protein</fullName>
    </recommendedName>
</protein>
<keyword evidence="1" id="KW-0863">Zinc-finger</keyword>
<dbReference type="InterPro" id="IPR036875">
    <property type="entry name" value="Znf_CCHC_sf"/>
</dbReference>
<dbReference type="InterPro" id="IPR001878">
    <property type="entry name" value="Znf_CCHC"/>
</dbReference>
<dbReference type="Proteomes" id="UP000242525">
    <property type="component" value="Unassembled WGS sequence"/>
</dbReference>
<proteinExistence type="predicted"/>
<comment type="caution">
    <text evidence="3">The sequence shown here is derived from an EMBL/GenBank/DDBJ whole genome shotgun (WGS) entry which is preliminary data.</text>
</comment>
<evidence type="ECO:0000256" key="1">
    <source>
        <dbReference type="PROSITE-ProRule" id="PRU00047"/>
    </source>
</evidence>
<evidence type="ECO:0000259" key="2">
    <source>
        <dbReference type="PROSITE" id="PS50158"/>
    </source>
</evidence>
<keyword evidence="4" id="KW-1185">Reference proteome</keyword>